<dbReference type="AlphaFoldDB" id="A0A085M0Q9"/>
<reference evidence="1 2" key="1">
    <citation type="journal article" date="2014" name="Nat. Genet.">
        <title>Genome and transcriptome of the porcine whipworm Trichuris suis.</title>
        <authorList>
            <person name="Jex A.R."/>
            <person name="Nejsum P."/>
            <person name="Schwarz E.M."/>
            <person name="Hu L."/>
            <person name="Young N.D."/>
            <person name="Hall R.S."/>
            <person name="Korhonen P.K."/>
            <person name="Liao S."/>
            <person name="Thamsborg S."/>
            <person name="Xia J."/>
            <person name="Xu P."/>
            <person name="Wang S."/>
            <person name="Scheerlinck J.P."/>
            <person name="Hofmann A."/>
            <person name="Sternberg P.W."/>
            <person name="Wang J."/>
            <person name="Gasser R.B."/>
        </authorList>
    </citation>
    <scope>NUCLEOTIDE SEQUENCE [LARGE SCALE GENOMIC DNA]</scope>
    <source>
        <strain evidence="1">DCEP-RM93M</strain>
    </source>
</reference>
<protein>
    <submittedName>
        <fullName evidence="1">Uncharacterized protein</fullName>
    </submittedName>
</protein>
<keyword evidence="2" id="KW-1185">Reference proteome</keyword>
<name>A0A085M0Q9_9BILA</name>
<accession>A0A085M0Q9</accession>
<evidence type="ECO:0000313" key="2">
    <source>
        <dbReference type="Proteomes" id="UP000030764"/>
    </source>
</evidence>
<sequence length="176" mass="20757">MIVKSAKLHRVTEDLILSSSAKILELILAISRIPIQFKEKSLRWSRSLKIRYAILKNTEFTKQLDEPALPWNKAEFLLAKELVIDTKGESTFDKVKEFFKEKQITALRTFWRLLPIEYRRCRLLLDTEARRLSKGARLTQFYELFGSVIQLFEEHDVSVFENLRKSKMDTTYLADL</sequence>
<dbReference type="EMBL" id="KL363248">
    <property type="protein sequence ID" value="KFD50805.1"/>
    <property type="molecule type" value="Genomic_DNA"/>
</dbReference>
<proteinExistence type="predicted"/>
<dbReference type="Proteomes" id="UP000030764">
    <property type="component" value="Unassembled WGS sequence"/>
</dbReference>
<organism evidence="1 2">
    <name type="scientific">Trichuris suis</name>
    <name type="common">pig whipworm</name>
    <dbReference type="NCBI Taxonomy" id="68888"/>
    <lineage>
        <taxon>Eukaryota</taxon>
        <taxon>Metazoa</taxon>
        <taxon>Ecdysozoa</taxon>
        <taxon>Nematoda</taxon>
        <taxon>Enoplea</taxon>
        <taxon>Dorylaimia</taxon>
        <taxon>Trichinellida</taxon>
        <taxon>Trichuridae</taxon>
        <taxon>Trichuris</taxon>
    </lineage>
</organism>
<gene>
    <name evidence="1" type="ORF">M513_08346</name>
</gene>
<evidence type="ECO:0000313" key="1">
    <source>
        <dbReference type="EMBL" id="KFD50805.1"/>
    </source>
</evidence>